<dbReference type="EMBL" id="VSSQ01012697">
    <property type="protein sequence ID" value="MPM49842.1"/>
    <property type="molecule type" value="Genomic_DNA"/>
</dbReference>
<reference evidence="1" key="1">
    <citation type="submission" date="2019-08" db="EMBL/GenBank/DDBJ databases">
        <authorList>
            <person name="Kucharzyk K."/>
            <person name="Murdoch R.W."/>
            <person name="Higgins S."/>
            <person name="Loffler F."/>
        </authorList>
    </citation>
    <scope>NUCLEOTIDE SEQUENCE</scope>
</reference>
<accession>A0A645A9M7</accession>
<gene>
    <name evidence="1" type="ORF">SDC9_96574</name>
</gene>
<organism evidence="1">
    <name type="scientific">bioreactor metagenome</name>
    <dbReference type="NCBI Taxonomy" id="1076179"/>
    <lineage>
        <taxon>unclassified sequences</taxon>
        <taxon>metagenomes</taxon>
        <taxon>ecological metagenomes</taxon>
    </lineage>
</organism>
<protein>
    <submittedName>
        <fullName evidence="1">Uncharacterized protein</fullName>
    </submittedName>
</protein>
<comment type="caution">
    <text evidence="1">The sequence shown here is derived from an EMBL/GenBank/DDBJ whole genome shotgun (WGS) entry which is preliminary data.</text>
</comment>
<evidence type="ECO:0000313" key="1">
    <source>
        <dbReference type="EMBL" id="MPM49842.1"/>
    </source>
</evidence>
<proteinExistence type="predicted"/>
<sequence length="90" mass="10061">MCERIRHDADVRGRAADAVQHEAADGAALDEQRLGQVVVKRRAHVHHALVRQVFLQNLNERRHATAPFRTLVGLLTRPAARAENRTNAAL</sequence>
<dbReference type="AlphaFoldDB" id="A0A645A9M7"/>
<name>A0A645A9M7_9ZZZZ</name>